<evidence type="ECO:0000256" key="1">
    <source>
        <dbReference type="SAM" id="Phobius"/>
    </source>
</evidence>
<reference evidence="2 3" key="1">
    <citation type="submission" date="2008-07" db="EMBL/GenBank/DDBJ databases">
        <authorList>
            <person name="El-Sayed N."/>
            <person name="Caler E."/>
            <person name="Inman J."/>
            <person name="Amedeo P."/>
            <person name="Hass B."/>
            <person name="Wortman J."/>
        </authorList>
    </citation>
    <scope>NUCLEOTIDE SEQUENCE [LARGE SCALE GENOMIC DNA]</scope>
    <source>
        <strain evidence="3">ATCC 50983 / TXsc</strain>
    </source>
</reference>
<keyword evidence="1" id="KW-1133">Transmembrane helix</keyword>
<dbReference type="EMBL" id="GG676168">
    <property type="protein sequence ID" value="EER12396.1"/>
    <property type="molecule type" value="Genomic_DNA"/>
</dbReference>
<name>C5KT46_PERM5</name>
<protein>
    <submittedName>
        <fullName evidence="2">Uncharacterized protein</fullName>
    </submittedName>
</protein>
<feature type="transmembrane region" description="Helical" evidence="1">
    <location>
        <begin position="20"/>
        <end position="38"/>
    </location>
</feature>
<keyword evidence="1" id="KW-0472">Membrane</keyword>
<dbReference type="AlphaFoldDB" id="C5KT46"/>
<sequence>MDWMFYYFPNYSRDKVALMSRQIKIHFVIGFALVFLVYHPPYKGADYENFHKSPLYQALLESLDTIRTEPDDVAKKFGIDIPSTPALRSGPAAMALVQHGSKKINLLDKFSAEDRAQEAEIKKSTETLADVEKHLDNNLAIIDKDLH</sequence>
<dbReference type="OrthoDB" id="425567at2759"/>
<proteinExistence type="predicted"/>
<evidence type="ECO:0000313" key="3">
    <source>
        <dbReference type="Proteomes" id="UP000007800"/>
    </source>
</evidence>
<dbReference type="Proteomes" id="UP000007800">
    <property type="component" value="Unassembled WGS sequence"/>
</dbReference>
<evidence type="ECO:0000313" key="2">
    <source>
        <dbReference type="EMBL" id="EER12396.1"/>
    </source>
</evidence>
<dbReference type="GeneID" id="9057595"/>
<accession>C5KT46</accession>
<dbReference type="RefSeq" id="XP_002780601.1">
    <property type="nucleotide sequence ID" value="XM_002780555.1"/>
</dbReference>
<keyword evidence="3" id="KW-1185">Reference proteome</keyword>
<gene>
    <name evidence="2" type="ORF">Pmar_PMAR001194</name>
</gene>
<keyword evidence="1" id="KW-0812">Transmembrane</keyword>
<dbReference type="InParanoid" id="C5KT46"/>
<organism evidence="3">
    <name type="scientific">Perkinsus marinus (strain ATCC 50983 / TXsc)</name>
    <dbReference type="NCBI Taxonomy" id="423536"/>
    <lineage>
        <taxon>Eukaryota</taxon>
        <taxon>Sar</taxon>
        <taxon>Alveolata</taxon>
        <taxon>Perkinsozoa</taxon>
        <taxon>Perkinsea</taxon>
        <taxon>Perkinsida</taxon>
        <taxon>Perkinsidae</taxon>
        <taxon>Perkinsus</taxon>
    </lineage>
</organism>